<dbReference type="InterPro" id="IPR011047">
    <property type="entry name" value="Quinoprotein_ADH-like_sf"/>
</dbReference>
<evidence type="ECO:0000256" key="7">
    <source>
        <dbReference type="ARBA" id="ARBA00022989"/>
    </source>
</evidence>
<evidence type="ECO:0000256" key="1">
    <source>
        <dbReference type="ARBA" id="ARBA00001931"/>
    </source>
</evidence>
<evidence type="ECO:0000256" key="5">
    <source>
        <dbReference type="ARBA" id="ARBA00022692"/>
    </source>
</evidence>
<name>A0A249MWD8_SPHXE</name>
<dbReference type="PANTHER" id="PTHR32303">
    <property type="entry name" value="QUINOPROTEIN ALCOHOL DEHYDROGENASE (CYTOCHROME C)"/>
    <property type="match status" value="1"/>
</dbReference>
<comment type="cofactor">
    <cofactor evidence="1">
        <name>pyrroloquinoline quinone</name>
        <dbReference type="ChEBI" id="CHEBI:58442"/>
    </cofactor>
</comment>
<dbReference type="GO" id="GO:0048038">
    <property type="term" value="F:quinone binding"/>
    <property type="evidence" value="ECO:0007669"/>
    <property type="project" value="InterPro"/>
</dbReference>
<evidence type="ECO:0000313" key="13">
    <source>
        <dbReference type="Proteomes" id="UP000217141"/>
    </source>
</evidence>
<dbReference type="PANTHER" id="PTHR32303:SF4">
    <property type="entry name" value="QUINOPROTEIN GLUCOSE DEHYDROGENASE"/>
    <property type="match status" value="1"/>
</dbReference>
<keyword evidence="4" id="KW-1003">Cell membrane</keyword>
<dbReference type="InterPro" id="IPR002372">
    <property type="entry name" value="PQQ_rpt_dom"/>
</dbReference>
<dbReference type="InterPro" id="IPR017511">
    <property type="entry name" value="PQQ_mDH"/>
</dbReference>
<keyword evidence="5 10" id="KW-0812">Transmembrane</keyword>
<dbReference type="CDD" id="cd10280">
    <property type="entry name" value="PQQ_mGDH"/>
    <property type="match status" value="1"/>
</dbReference>
<feature type="transmembrane region" description="Helical" evidence="10">
    <location>
        <begin position="84"/>
        <end position="101"/>
    </location>
</feature>
<dbReference type="GO" id="GO:0008876">
    <property type="term" value="F:quinoprotein glucose dehydrogenase activity"/>
    <property type="evidence" value="ECO:0007669"/>
    <property type="project" value="TreeGrafter"/>
</dbReference>
<dbReference type="GO" id="GO:0030288">
    <property type="term" value="C:outer membrane-bounded periplasmic space"/>
    <property type="evidence" value="ECO:0007669"/>
    <property type="project" value="InterPro"/>
</dbReference>
<gene>
    <name evidence="12" type="ORF">CJD35_06445</name>
</gene>
<feature type="transmembrane region" description="Helical" evidence="10">
    <location>
        <begin position="30"/>
        <end position="48"/>
    </location>
</feature>
<dbReference type="GO" id="GO:0005886">
    <property type="term" value="C:plasma membrane"/>
    <property type="evidence" value="ECO:0007669"/>
    <property type="project" value="UniProtKB-SubCell"/>
</dbReference>
<evidence type="ECO:0000256" key="6">
    <source>
        <dbReference type="ARBA" id="ARBA00022891"/>
    </source>
</evidence>
<dbReference type="NCBIfam" id="TIGR03074">
    <property type="entry name" value="PQQ_membr_DH"/>
    <property type="match status" value="1"/>
</dbReference>
<evidence type="ECO:0000313" key="12">
    <source>
        <dbReference type="EMBL" id="ASY45681.1"/>
    </source>
</evidence>
<dbReference type="InterPro" id="IPR018391">
    <property type="entry name" value="PQQ_b-propeller_rpt"/>
</dbReference>
<accession>A0A249MWD8</accession>
<dbReference type="Pfam" id="PF01011">
    <property type="entry name" value="PQQ"/>
    <property type="match status" value="1"/>
</dbReference>
<dbReference type="AlphaFoldDB" id="A0A249MWD8"/>
<keyword evidence="8" id="KW-0560">Oxidoreductase</keyword>
<proteinExistence type="inferred from homology"/>
<feature type="transmembrane region" description="Helical" evidence="10">
    <location>
        <begin position="55"/>
        <end position="78"/>
    </location>
</feature>
<organism evidence="12 13">
    <name type="scientific">Sphingobium xenophagum</name>
    <dbReference type="NCBI Taxonomy" id="121428"/>
    <lineage>
        <taxon>Bacteria</taxon>
        <taxon>Pseudomonadati</taxon>
        <taxon>Pseudomonadota</taxon>
        <taxon>Alphaproteobacteria</taxon>
        <taxon>Sphingomonadales</taxon>
        <taxon>Sphingomonadaceae</taxon>
        <taxon>Sphingobium</taxon>
    </lineage>
</organism>
<evidence type="ECO:0000256" key="2">
    <source>
        <dbReference type="ARBA" id="ARBA00004651"/>
    </source>
</evidence>
<comment type="subcellular location">
    <subcellularLocation>
        <location evidence="2">Cell membrane</location>
        <topology evidence="2">Multi-pass membrane protein</topology>
    </subcellularLocation>
</comment>
<dbReference type="EMBL" id="CP022745">
    <property type="protein sequence ID" value="ASY45681.1"/>
    <property type="molecule type" value="Genomic_DNA"/>
</dbReference>
<sequence>MASVTLGLIVGLFGAALALGGGYLLTLGGSAYFLLMGLALLASSLLLIRRRRAGAWVYGAAFLATIVWSIFEAGFAFWPLVSRLFAFAVLGILIGLLYPWLGETVAGRRKKRSAWAVAGMLALCVTAAAAYSFVPVSIVEATDNPPIIPAANSMQKDWRFWGNDAAGTRFAALDQIDRTNVGQLDVAWTFHTGDIAKSDGFGAEDQNTPLQIGDTLYVCTPYNKVIAVDGDSGRELWRYDSQTAVHEWQRCRGLGYFDATADGLTNQADPARQMSSPGDCSRRLFMTTMDGRLIALDKDSGKLCAGFGKNGIVDLRVDMGQPKIGFYTPTSAPLVAGNKVIVAGRITDNHSTGEPGGVIRAFDVRTGTLVWAMDPDNAKTTKRPEPGAVYTRGTPNVWSTMAYDPQLDMIYMPTGNATPDFFGGHRTAQDEAYASSIVALSGATGRVQWTFQTVHHDVWDYDVPAQPTLTDVPDGKGRKVPALVQVTKTGQIFLLNRVTGKPIADVVEKAVPRGDVPGERYAPTQPFSVGMPSIGTADLRESDMWGATPVDQMLCRIMFKKMIYHGKFTAPSLKGPALQWPGALGGMNWGSASVDPTSGYLFVNDMRLGYWTQLIPRNKVPADAGGVETGVMSQFGTPYGASHGMLMTALGVPCQKPPYGTMTAINLATRKIAWQVPMGTLKDTGPMGVAMHLPIPVGMPTLGGSIATQSGLLFFAGTQDNYLRAMDSRTGKTIWKGRLPIGSQATPMTYISPKTGRQYVVIVAGGARQSPKRGDQVIAYALPKAAAEPAK</sequence>
<comment type="similarity">
    <text evidence="3">Belongs to the bacterial PQQ dehydrogenase family.</text>
</comment>
<reference evidence="12 13" key="1">
    <citation type="submission" date="2017-08" db="EMBL/GenBank/DDBJ databases">
        <title>Whole Genome Sequence of Sphingobium hydrophobicum C1: Insights into Adaption to the Electronic-waste Contaminated Sediment.</title>
        <authorList>
            <person name="Song D."/>
            <person name="Chen X."/>
            <person name="Xu M."/>
        </authorList>
    </citation>
    <scope>NUCLEOTIDE SEQUENCE [LARGE SCALE GENOMIC DNA]</scope>
    <source>
        <strain evidence="12 13">C1</strain>
    </source>
</reference>
<evidence type="ECO:0000256" key="10">
    <source>
        <dbReference type="SAM" id="Phobius"/>
    </source>
</evidence>
<dbReference type="InterPro" id="IPR001479">
    <property type="entry name" value="Quinoprotein_DH_CS"/>
</dbReference>
<dbReference type="SUPFAM" id="SSF50998">
    <property type="entry name" value="Quinoprotein alcohol dehydrogenase-like"/>
    <property type="match status" value="1"/>
</dbReference>
<dbReference type="PROSITE" id="PS00364">
    <property type="entry name" value="BACTERIAL_PQQ_2"/>
    <property type="match status" value="1"/>
</dbReference>
<evidence type="ECO:0000259" key="11">
    <source>
        <dbReference type="Pfam" id="PF01011"/>
    </source>
</evidence>
<feature type="domain" description="Pyrrolo-quinoline quinone repeat" evidence="11">
    <location>
        <begin position="158"/>
        <end position="760"/>
    </location>
</feature>
<keyword evidence="6" id="KW-0634">PQQ</keyword>
<protein>
    <submittedName>
        <fullName evidence="12">Membrane-bound PQQ-dependent dehydrogenase, glucose/quinate/shikimate family</fullName>
    </submittedName>
</protein>
<keyword evidence="9 10" id="KW-0472">Membrane</keyword>
<keyword evidence="7 10" id="KW-1133">Transmembrane helix</keyword>
<evidence type="ECO:0000256" key="3">
    <source>
        <dbReference type="ARBA" id="ARBA00008156"/>
    </source>
</evidence>
<dbReference type="Gene3D" id="2.140.10.10">
    <property type="entry name" value="Quinoprotein alcohol dehydrogenase-like superfamily"/>
    <property type="match status" value="2"/>
</dbReference>
<evidence type="ECO:0000256" key="4">
    <source>
        <dbReference type="ARBA" id="ARBA00022475"/>
    </source>
</evidence>
<evidence type="ECO:0000256" key="9">
    <source>
        <dbReference type="ARBA" id="ARBA00023136"/>
    </source>
</evidence>
<feature type="transmembrane region" description="Helical" evidence="10">
    <location>
        <begin position="113"/>
        <end position="134"/>
    </location>
</feature>
<evidence type="ECO:0000256" key="8">
    <source>
        <dbReference type="ARBA" id="ARBA00023002"/>
    </source>
</evidence>
<dbReference type="Proteomes" id="UP000217141">
    <property type="component" value="Chromosome I"/>
</dbReference>
<dbReference type="KEGG" id="shyd:CJD35_06445"/>
<dbReference type="SMART" id="SM00564">
    <property type="entry name" value="PQQ"/>
    <property type="match status" value="6"/>
</dbReference>